<feature type="compositionally biased region" description="Low complexity" evidence="7">
    <location>
        <begin position="683"/>
        <end position="693"/>
    </location>
</feature>
<dbReference type="GeneID" id="16073623"/>
<feature type="coiled-coil region" evidence="6">
    <location>
        <begin position="1914"/>
        <end position="2244"/>
    </location>
</feature>
<feature type="compositionally biased region" description="Basic residues" evidence="7">
    <location>
        <begin position="1409"/>
        <end position="1419"/>
    </location>
</feature>
<feature type="region of interest" description="Disordered" evidence="7">
    <location>
        <begin position="1737"/>
        <end position="1815"/>
    </location>
</feature>
<feature type="compositionally biased region" description="Low complexity" evidence="7">
    <location>
        <begin position="1468"/>
        <end position="1480"/>
    </location>
</feature>
<dbReference type="SMART" id="SM00129">
    <property type="entry name" value="KISc"/>
    <property type="match status" value="1"/>
</dbReference>
<evidence type="ECO:0000313" key="10">
    <source>
        <dbReference type="Proteomes" id="UP000007799"/>
    </source>
</evidence>
<dbReference type="OrthoDB" id="3176171at2759"/>
<feature type="coiled-coil region" evidence="6">
    <location>
        <begin position="1822"/>
        <end position="1849"/>
    </location>
</feature>
<dbReference type="OMA" id="CVSPTEY"/>
<evidence type="ECO:0000256" key="4">
    <source>
        <dbReference type="ARBA" id="ARBA00023175"/>
    </source>
</evidence>
<feature type="region of interest" description="Disordered" evidence="7">
    <location>
        <begin position="683"/>
        <end position="703"/>
    </location>
</feature>
<evidence type="ECO:0000256" key="3">
    <source>
        <dbReference type="ARBA" id="ARBA00023054"/>
    </source>
</evidence>
<reference evidence="9" key="1">
    <citation type="submission" date="2009-08" db="EMBL/GenBank/DDBJ databases">
        <title>Annotation of Salpingoeca rosetta.</title>
        <authorList>
            <consortium name="The Broad Institute Genome Sequencing Platform"/>
            <person name="Russ C."/>
            <person name="Cuomo C."/>
            <person name="Burger G."/>
            <person name="Gray M.W."/>
            <person name="Holland P.W.H."/>
            <person name="King N."/>
            <person name="Lang F.B.F."/>
            <person name="Roger A.J."/>
            <person name="Ruiz-Trillo I."/>
            <person name="Young S.K."/>
            <person name="Zeng Q."/>
            <person name="Gargeya S."/>
            <person name="Alvarado L."/>
            <person name="Berlin A."/>
            <person name="Chapman S.B."/>
            <person name="Chen Z."/>
            <person name="Freedman E."/>
            <person name="Gellesch M."/>
            <person name="Goldberg J."/>
            <person name="Griggs A."/>
            <person name="Gujja S."/>
            <person name="Heilman E."/>
            <person name="Heiman D."/>
            <person name="Howarth C."/>
            <person name="Mehta T."/>
            <person name="Neiman D."/>
            <person name="Pearson M."/>
            <person name="Roberts A."/>
            <person name="Saif S."/>
            <person name="Shea T."/>
            <person name="Shenoy N."/>
            <person name="Sisk P."/>
            <person name="Stolte C."/>
            <person name="Sykes S."/>
            <person name="White J."/>
            <person name="Yandava C."/>
            <person name="Haas B."/>
            <person name="Nusbaum C."/>
            <person name="Birren B."/>
        </authorList>
    </citation>
    <scope>NUCLEOTIDE SEQUENCE [LARGE SCALE GENOMIC DNA]</scope>
    <source>
        <strain evidence="9">ATCC 50818</strain>
    </source>
</reference>
<dbReference type="PROSITE" id="PS00411">
    <property type="entry name" value="KINESIN_MOTOR_1"/>
    <property type="match status" value="1"/>
</dbReference>
<dbReference type="STRING" id="946362.F2UC41"/>
<dbReference type="KEGG" id="sre:PTSG_06157"/>
<feature type="compositionally biased region" description="Low complexity" evidence="7">
    <location>
        <begin position="508"/>
        <end position="532"/>
    </location>
</feature>
<dbReference type="GO" id="GO:0005874">
    <property type="term" value="C:microtubule"/>
    <property type="evidence" value="ECO:0007669"/>
    <property type="project" value="TreeGrafter"/>
</dbReference>
<feature type="region of interest" description="Disordered" evidence="7">
    <location>
        <begin position="2409"/>
        <end position="2587"/>
    </location>
</feature>
<dbReference type="PANTHER" id="PTHR47968">
    <property type="entry name" value="CENTROMERE PROTEIN E"/>
    <property type="match status" value="1"/>
</dbReference>
<feature type="region of interest" description="Disordered" evidence="7">
    <location>
        <begin position="210"/>
        <end position="229"/>
    </location>
</feature>
<dbReference type="InterPro" id="IPR027640">
    <property type="entry name" value="Kinesin-like_fam"/>
</dbReference>
<dbReference type="PROSITE" id="PS50067">
    <property type="entry name" value="KINESIN_MOTOR_2"/>
    <property type="match status" value="1"/>
</dbReference>
<feature type="compositionally biased region" description="Basic residues" evidence="7">
    <location>
        <begin position="435"/>
        <end position="444"/>
    </location>
</feature>
<dbReference type="GO" id="GO:0000226">
    <property type="term" value="P:microtubule cytoskeleton organization"/>
    <property type="evidence" value="ECO:0007669"/>
    <property type="project" value="UniProtKB-ARBA"/>
</dbReference>
<evidence type="ECO:0000256" key="6">
    <source>
        <dbReference type="SAM" id="Coils"/>
    </source>
</evidence>
<dbReference type="RefSeq" id="XP_004993049.1">
    <property type="nucleotide sequence ID" value="XM_004992992.1"/>
</dbReference>
<dbReference type="InterPro" id="IPR036961">
    <property type="entry name" value="Kinesin_motor_dom_sf"/>
</dbReference>
<keyword evidence="10" id="KW-1185">Reference proteome</keyword>
<dbReference type="InterPro" id="IPR019821">
    <property type="entry name" value="Kinesin_motor_CS"/>
</dbReference>
<feature type="coiled-coil region" evidence="6">
    <location>
        <begin position="744"/>
        <end position="867"/>
    </location>
</feature>
<organism evidence="10">
    <name type="scientific">Salpingoeca rosetta (strain ATCC 50818 / BSB-021)</name>
    <dbReference type="NCBI Taxonomy" id="946362"/>
    <lineage>
        <taxon>Eukaryota</taxon>
        <taxon>Choanoflagellata</taxon>
        <taxon>Craspedida</taxon>
        <taxon>Salpingoecidae</taxon>
        <taxon>Salpingoeca</taxon>
    </lineage>
</organism>
<dbReference type="InterPro" id="IPR001752">
    <property type="entry name" value="Kinesin_motor_dom"/>
</dbReference>
<dbReference type="Pfam" id="PF00225">
    <property type="entry name" value="Kinesin"/>
    <property type="match status" value="1"/>
</dbReference>
<feature type="coiled-coil region" evidence="6">
    <location>
        <begin position="1567"/>
        <end position="1734"/>
    </location>
</feature>
<dbReference type="GO" id="GO:0007018">
    <property type="term" value="P:microtubule-based movement"/>
    <property type="evidence" value="ECO:0007669"/>
    <property type="project" value="InterPro"/>
</dbReference>
<feature type="region of interest" description="Disordered" evidence="7">
    <location>
        <begin position="490"/>
        <end position="557"/>
    </location>
</feature>
<feature type="compositionally biased region" description="Low complexity" evidence="7">
    <location>
        <begin position="1373"/>
        <end position="1382"/>
    </location>
</feature>
<evidence type="ECO:0000256" key="1">
    <source>
        <dbReference type="ARBA" id="ARBA00022741"/>
    </source>
</evidence>
<dbReference type="PRINTS" id="PR00380">
    <property type="entry name" value="KINESINHEAVY"/>
</dbReference>
<dbReference type="GO" id="GO:0008608">
    <property type="term" value="P:attachment of spindle microtubules to kinetochore"/>
    <property type="evidence" value="ECO:0007669"/>
    <property type="project" value="UniProtKB-ARBA"/>
</dbReference>
<feature type="region of interest" description="Disordered" evidence="7">
    <location>
        <begin position="1340"/>
        <end position="1552"/>
    </location>
</feature>
<feature type="compositionally biased region" description="Low complexity" evidence="7">
    <location>
        <begin position="2497"/>
        <end position="2508"/>
    </location>
</feature>
<feature type="coiled-coil region" evidence="6">
    <location>
        <begin position="1133"/>
        <end position="1285"/>
    </location>
</feature>
<feature type="compositionally biased region" description="Basic residues" evidence="7">
    <location>
        <begin position="1448"/>
        <end position="1459"/>
    </location>
</feature>
<feature type="compositionally biased region" description="Basic and acidic residues" evidence="7">
    <location>
        <begin position="1399"/>
        <end position="1408"/>
    </location>
</feature>
<dbReference type="GO" id="GO:0005524">
    <property type="term" value="F:ATP binding"/>
    <property type="evidence" value="ECO:0007669"/>
    <property type="project" value="UniProtKB-UniRule"/>
</dbReference>
<dbReference type="GO" id="GO:0043515">
    <property type="term" value="F:kinetochore binding"/>
    <property type="evidence" value="ECO:0007669"/>
    <property type="project" value="UniProtKB-ARBA"/>
</dbReference>
<dbReference type="GO" id="GO:0000779">
    <property type="term" value="C:condensed chromosome, centromeric region"/>
    <property type="evidence" value="ECO:0007669"/>
    <property type="project" value="UniProtKB-ARBA"/>
</dbReference>
<dbReference type="GO" id="GO:0042327">
    <property type="term" value="P:positive regulation of phosphorylation"/>
    <property type="evidence" value="ECO:0007669"/>
    <property type="project" value="UniProtKB-ARBA"/>
</dbReference>
<keyword evidence="4 5" id="KW-0505">Motor protein</keyword>
<feature type="compositionally biased region" description="Acidic residues" evidence="7">
    <location>
        <begin position="1386"/>
        <end position="1398"/>
    </location>
</feature>
<dbReference type="PANTHER" id="PTHR47968:SF75">
    <property type="entry name" value="CENTROMERE-ASSOCIATED PROTEIN E"/>
    <property type="match status" value="1"/>
</dbReference>
<evidence type="ECO:0000256" key="2">
    <source>
        <dbReference type="ARBA" id="ARBA00022840"/>
    </source>
</evidence>
<accession>F2UC41</accession>
<feature type="compositionally biased region" description="Basic and acidic residues" evidence="7">
    <location>
        <begin position="920"/>
        <end position="929"/>
    </location>
</feature>
<evidence type="ECO:0000256" key="5">
    <source>
        <dbReference type="PROSITE-ProRule" id="PRU00283"/>
    </source>
</evidence>
<evidence type="ECO:0000259" key="8">
    <source>
        <dbReference type="PROSITE" id="PS50067"/>
    </source>
</evidence>
<dbReference type="GO" id="GO:0140694">
    <property type="term" value="P:membraneless organelle assembly"/>
    <property type="evidence" value="ECO:0007669"/>
    <property type="project" value="UniProtKB-ARBA"/>
</dbReference>
<dbReference type="Proteomes" id="UP000007799">
    <property type="component" value="Unassembled WGS sequence"/>
</dbReference>
<gene>
    <name evidence="9" type="ORF">PTSG_06157</name>
</gene>
<keyword evidence="3 6" id="KW-0175">Coiled coil</keyword>
<dbReference type="eggNOG" id="KOG0242">
    <property type="taxonomic scope" value="Eukaryota"/>
</dbReference>
<dbReference type="GO" id="GO:0033044">
    <property type="term" value="P:regulation of chromosome organization"/>
    <property type="evidence" value="ECO:0007669"/>
    <property type="project" value="UniProtKB-ARBA"/>
</dbReference>
<dbReference type="EMBL" id="GL832968">
    <property type="protein sequence ID" value="EGD74148.1"/>
    <property type="molecule type" value="Genomic_DNA"/>
</dbReference>
<feature type="compositionally biased region" description="Low complexity" evidence="7">
    <location>
        <begin position="1520"/>
        <end position="1534"/>
    </location>
</feature>
<dbReference type="FunFam" id="3.40.850.10:FF:000026">
    <property type="entry name" value="Centromere-associated protein E"/>
    <property type="match status" value="1"/>
</dbReference>
<evidence type="ECO:0000313" key="9">
    <source>
        <dbReference type="EMBL" id="EGD74148.1"/>
    </source>
</evidence>
<name>F2UC41_SALR5</name>
<dbReference type="Gene3D" id="3.40.850.10">
    <property type="entry name" value="Kinesin motor domain"/>
    <property type="match status" value="1"/>
</dbReference>
<feature type="region of interest" description="Disordered" evidence="7">
    <location>
        <begin position="1068"/>
        <end position="1090"/>
    </location>
</feature>
<dbReference type="GO" id="GO:0000278">
    <property type="term" value="P:mitotic cell cycle"/>
    <property type="evidence" value="ECO:0007669"/>
    <property type="project" value="UniProtKB-ARBA"/>
</dbReference>
<feature type="coiled-coil region" evidence="6">
    <location>
        <begin position="357"/>
        <end position="403"/>
    </location>
</feature>
<proteinExistence type="inferred from homology"/>
<dbReference type="GO" id="GO:0008017">
    <property type="term" value="F:microtubule binding"/>
    <property type="evidence" value="ECO:0007669"/>
    <property type="project" value="InterPro"/>
</dbReference>
<feature type="compositionally biased region" description="Low complexity" evidence="7">
    <location>
        <begin position="2536"/>
        <end position="2545"/>
    </location>
</feature>
<dbReference type="GO" id="GO:1901987">
    <property type="term" value="P:regulation of cell cycle phase transition"/>
    <property type="evidence" value="ECO:0007669"/>
    <property type="project" value="UniProtKB-ARBA"/>
</dbReference>
<keyword evidence="2 5" id="KW-0067">ATP-binding</keyword>
<feature type="coiled-coil region" evidence="6">
    <location>
        <begin position="2269"/>
        <end position="2359"/>
    </location>
</feature>
<feature type="compositionally biased region" description="Low complexity" evidence="7">
    <location>
        <begin position="949"/>
        <end position="972"/>
    </location>
</feature>
<protein>
    <submittedName>
        <fullName evidence="9">Cenpe protein</fullName>
    </submittedName>
</protein>
<feature type="domain" description="Kinesin motor" evidence="8">
    <location>
        <begin position="3"/>
        <end position="341"/>
    </location>
</feature>
<sequence length="2587" mass="280555">MESVSVSIRVRPLNDREAQSNAHVSWDVDQNSITQCNRPPQAPRYVFDNVFNMDSRTKMVYEKSARPIVDATMAGMHGTIFAYGQTSSGKTHTMMGEPTEEGIIPLSIQDIFNSIEKTPDREFLLRVSFMEIYNEVIADLLAPENNNLKVHETSEGDIYVGGLTEEVVCSPEEILRHMQIGQKNRKTGSTRMNDRSSRSHTIFRIVVESRECTPASSESSGEQDRQSMDGNGAVRVAHLNLVDLAGSERVSLTGAEGQRLKEGAHINKSLLTLGTVIAKLSDGVTSETGHIPYRDSKLTRILQNSLGGNARTAIICTITPASLHVDESISTLKFASRAKTIKNNVVVNEVYDDAAMLRKMKREINQLKKRNQLLEDGSELQALKSEKQSLEEALKQRDVASQRQAAQLDRLKRVILTSNTVHALVGPPPAAAKQIKTRRNRRKTWCPGLSEDSVAKRSLGLLFSPSKAATSSSSSSTRPRQRSMFLEASNEEQASALSQFKGARNHAADSNNDSADGTNTTTTTTTSGTDTAQPATEYPGDTSTASGSGAGARRKRSLFGNGVPRLKTAKDTMATFKRKARARRSLASSAANLELMNGLLSAGVHGGSCGSSSIGGNVGVGGMQSIPEDAPVADDHDSARPVATRADIFKAKAQRLQTDLIEKQRELESMREALDTAEAKLAEAQAAHQQQAATGVSTQHDDEEVARWQAELKSLHDTLASQHAHVEALEGRIVEQQQHFETELKEARENTGFLQEELDILRETCDQEQAATAALKQEVTALQARIDEQATQLAAQQEKLSAADTEHETLAKTVAEKDARIAELEAEVVQTRTAAKEEATRELQAEMDAARNEAQQALRERQEKEDALCELEVKLASQTRKLNEMMSELTTQRGGDDSDTDGDAAAEKARMKTEEEEEEEKRRGMEREMQQQLETMTAAIRKLHNMLNATPSPSATTTTHGDGDASQATSAAQLSTQDMVAAVVEAVEAMQKELAASKEQSQTLLSDIAQQKQDAAAAAARSAEEHESLEAYVQQLQTQLVDAQQEHAEVDAKLQQQQQELEALQVEQQKQRAQQQEEEDAEETAAADTPAAVNVEAVREEMKDEVRAELEAFYIAQQQELSADHDRRVQQLMEAHQQQLREETAKLDAMQTEVEALVMASESQTQSQEDKATLSVEEHERVLTEAKAEWEKQAATLQQELSSAHAEHDAHMQQLRSDLDAAKEKLVVAAEEKETAHAKVAALQAELDSATAAHDEAVQALQEEVADMRAELMEMEAERDALSYEYTVMKARTRQLQQSLCALQHQLKEATAAQATRMEQDAVACSGDSAGDDCSNARTDADATCTSSSNISSNSDGDVKQAGNTAITAETTNNNNNSSSSSSHDDDGDNDNADDDDESPKRKGDSRRFGRRKRKKKLGGRGELTSPTTLAQPKSGFRSLVSKLMTPIRRKNKQHRKKGKGGDDDNEGSACAAGSSSAAATPVRETTNKPRMAALLSPSTPAPSTPLTMNNNSSSKGHSESVTSTPNTTTTTVSMDHANASPALASPKDRNHTHALSTRFEELTAAHTALQDAQANLNAQLQAATEQVTVSQERIAELEAEAARVSEALKGAEEQRDAAQSALHQAEDVHKSAVSALESQLAELRSEHAQATTAKAELAARVEQLQTAGDEATTLLAEAKATSERLTTLEEENTEMASYVEELETVNERLLSQLETMQQEVEEAHAQREQALASMMNTADGDGDADGAGHETSGNDNDAVAGETKAEDEANAEEAENEHKQGDATAATASSTPVKMEEDTDAATAESGEETSETAVTDLASLQELEKECTVLKQRVTDLEQSLEQQETSFADERAHLVEAREAATAKCTQLATALATVRQDVQALCAVREQLKQDVAAAARQHEEGVEKCQVALTQQSQAAQHAREEVSRLEAELTTMASKLAEAEAVAHALQSEAAATTTATEQEVVSARQELQRVQEECTELRKAMATKDNEAVSQLEKLQQEHAAAAASVSQLQASVESLSSELTTMSLEKEDALQRCKALEEQCARVRARAAASEQEAQAALARAQEDKSTRVQQLEAERTALSKEAKHLRTQVQDQVRLLDTARDARLEMEVELEHARAQSQELQAQVDKLCAAVRDMETKANEQQQAHAGDVEALQRKLASAVAAKESAEQRVAELESSKTKAEESCATLRKDWQRASRKLKKLTAAANCDDYWQRQAEELKAHVERLQQEADSASGLGAKVETLQQELAAMTKASEGVGSELEQTKAALGEKQRELQKLRLKVDTMQAYNDQLQDKLKEQGSVAGESDAPGQVGQSANYELKEKNKRLVRQLEQKQTECKRLAQQLTKLGHAAEVSALPSLPTSASASMSMPMGLGVSNNANPLSVSVASTIKGTAADGGSEFAGMMTSTPEPKGLRARSTRRGAIAKMASVKEESCGDEDAAGVDNEREDAGREDQDRAQPLSKRSKVGRSACGGLQERNQRVGGNDGVGNDAVGDAVAASKKAATREKQKKGSGTMREDPDAENQENGNSSGNSKGAVKLSLNESVISPSRALYERAKAQRRKPGQQEAAVADQCNQQ</sequence>
<comment type="similarity">
    <text evidence="5">Belongs to the TRAFAC class myosin-kinesin ATPase superfamily. Kinesin family.</text>
</comment>
<feature type="compositionally biased region" description="Polar residues" evidence="7">
    <location>
        <begin position="1362"/>
        <end position="1372"/>
    </location>
</feature>
<feature type="binding site" evidence="5">
    <location>
        <begin position="84"/>
        <end position="91"/>
    </location>
    <ligand>
        <name>ATP</name>
        <dbReference type="ChEBI" id="CHEBI:30616"/>
    </ligand>
</feature>
<dbReference type="GO" id="GO:0003777">
    <property type="term" value="F:microtubule motor activity"/>
    <property type="evidence" value="ECO:0007669"/>
    <property type="project" value="InterPro"/>
</dbReference>
<dbReference type="SUPFAM" id="SSF52540">
    <property type="entry name" value="P-loop containing nucleoside triphosphate hydrolases"/>
    <property type="match status" value="1"/>
</dbReference>
<feature type="region of interest" description="Disordered" evidence="7">
    <location>
        <begin position="948"/>
        <end position="972"/>
    </location>
</feature>
<feature type="region of interest" description="Disordered" evidence="7">
    <location>
        <begin position="888"/>
        <end position="931"/>
    </location>
</feature>
<feature type="region of interest" description="Disordered" evidence="7">
    <location>
        <begin position="427"/>
        <end position="449"/>
    </location>
</feature>
<feature type="compositionally biased region" description="Acidic residues" evidence="7">
    <location>
        <begin position="1076"/>
        <end position="1085"/>
    </location>
</feature>
<evidence type="ECO:0000256" key="7">
    <source>
        <dbReference type="SAM" id="MobiDB-lite"/>
    </source>
</evidence>
<keyword evidence="1 5" id="KW-0547">Nucleotide-binding</keyword>
<dbReference type="InterPro" id="IPR027417">
    <property type="entry name" value="P-loop_NTPase"/>
</dbReference>
<feature type="compositionally biased region" description="Basic and acidic residues" evidence="7">
    <location>
        <begin position="2453"/>
        <end position="2466"/>
    </location>
</feature>
<dbReference type="CDD" id="cd01374">
    <property type="entry name" value="KISc_CENP_E"/>
    <property type="match status" value="1"/>
</dbReference>
<dbReference type="InParanoid" id="F2UC41"/>